<name>A0A6C2U4X5_PONDE</name>
<feature type="chain" id="PRO_5025612513" evidence="1">
    <location>
        <begin position="26"/>
        <end position="1024"/>
    </location>
</feature>
<protein>
    <submittedName>
        <fullName evidence="2">Dextranase</fullName>
    </submittedName>
</protein>
<dbReference type="Gene3D" id="2.160.20.10">
    <property type="entry name" value="Single-stranded right-handed beta-helix, Pectin lyase-like"/>
    <property type="match status" value="1"/>
</dbReference>
<dbReference type="InterPro" id="IPR012334">
    <property type="entry name" value="Pectin_lyas_fold"/>
</dbReference>
<dbReference type="AlphaFoldDB" id="A0A6C2U4X5"/>
<dbReference type="SUPFAM" id="SSF51126">
    <property type="entry name" value="Pectin lyase-like"/>
    <property type="match status" value="1"/>
</dbReference>
<reference evidence="2 3" key="1">
    <citation type="submission" date="2019-04" db="EMBL/GenBank/DDBJ databases">
        <authorList>
            <person name="Van Vliet M D."/>
        </authorList>
    </citation>
    <scope>NUCLEOTIDE SEQUENCE [LARGE SCALE GENOMIC DNA]</scope>
    <source>
        <strain evidence="2 3">F1</strain>
    </source>
</reference>
<dbReference type="Proteomes" id="UP000366872">
    <property type="component" value="Unassembled WGS sequence"/>
</dbReference>
<gene>
    <name evidence="2" type="ORF">PDESU_03449</name>
</gene>
<dbReference type="InterPro" id="IPR011050">
    <property type="entry name" value="Pectin_lyase_fold/virulence"/>
</dbReference>
<keyword evidence="1" id="KW-0732">Signal</keyword>
<organism evidence="2 3">
    <name type="scientific">Pontiella desulfatans</name>
    <dbReference type="NCBI Taxonomy" id="2750659"/>
    <lineage>
        <taxon>Bacteria</taxon>
        <taxon>Pseudomonadati</taxon>
        <taxon>Kiritimatiellota</taxon>
        <taxon>Kiritimatiellia</taxon>
        <taxon>Kiritimatiellales</taxon>
        <taxon>Pontiellaceae</taxon>
        <taxon>Pontiella</taxon>
    </lineage>
</organism>
<evidence type="ECO:0000313" key="3">
    <source>
        <dbReference type="Proteomes" id="UP000366872"/>
    </source>
</evidence>
<sequence>MGLVKNMKKRTAALFLLMISLSARAENEGVHVYDPVPGLAASEFYSFKVRTVGSTTWLDPFAFITRGKDGTDSRYYDHLKDWSNTYINFEMSNAVPVEIEISKVGGAPITNAVPHPAHKVNSCAVVAGKAYVVIDDPALFTVDIDGQMDEQDTARTKLDGWGNDSFYDGPPIHTLTVFANPFLQNKPDTNDPNVFLVQPGVVPAGTGTWNTLYFLPGVHDIGRSFRVHEYKNYYIPGDAVVHGTFNNNKEWGDGNDIRIFGHGTLSGERIPHPDDDTPPAPNEDDWLYKPIDIQGARDTSVEGITIADSAMHSLMLVNSYQPDKPTDIRWVKIFTWRANGDGINPFGNGLIEDCFIRTADDCTYVNGRGIRRCVFWTDVNGSAFTMSPIGNTHTNLIVVEDCDIIYNRSIFYNNQGGRVFNLRGAGNGAGGANFVFRNIRVSDPRPTRSAFGVQAAAPWQKAPDYEQVRGAGDISGILFQNIEIAAHSIIGDPETLWGNTNTWLRNFTFDTVTVAGELIDDLNDFNHNEYVTNMVFLGPPYLSYAPTVLKEGAGNDGHVVGAVGITLTNDTFTADVVSAGHVTVSNVPPGLTPVFARGSDTQVMLSFSGSALNHASGDSMADLSIAFSDGAFASGDASGILKSTNSALGISFLDQVLFLDTFEDGNIATATTLGDINGGFDIYKVNDTDAGLQIYETSGNGVLDLTGAATNFPWMAMMSKGSFDGVDLDCFELTVEVAGLEEAWWYLRPFTINLRPNAAVNAQTYNPGATAPPLGLSLMVGNQDTENCRVALVAYDGTTANWLWEDLDVMHKELADGFTATITVNRTNGWQLAFSGAASLPASISNTWSTLGWTDIFNGTTYVQCYLREDGLSGQVPPRPGRAKAEISSIEIKIPGGTTAYDIWTALWGEVDLSDPSADYDHDGASNLDEYALNGNPTNPADRGLIEISADPSWFTMVHASNTVDSSLIYRLLDRTNLVSGAVNTNGWSSQTIGPVVDDYSTVSNHYSATGKDGLFIQLQVGQE</sequence>
<dbReference type="EMBL" id="CAAHFG010000002">
    <property type="protein sequence ID" value="VGO14879.1"/>
    <property type="molecule type" value="Genomic_DNA"/>
</dbReference>
<evidence type="ECO:0000256" key="1">
    <source>
        <dbReference type="SAM" id="SignalP"/>
    </source>
</evidence>
<keyword evidence="3" id="KW-1185">Reference proteome</keyword>
<accession>A0A6C2U4X5</accession>
<evidence type="ECO:0000313" key="2">
    <source>
        <dbReference type="EMBL" id="VGO14879.1"/>
    </source>
</evidence>
<feature type="signal peptide" evidence="1">
    <location>
        <begin position="1"/>
        <end position="25"/>
    </location>
</feature>
<proteinExistence type="predicted"/>